<feature type="chain" id="PRO_5046676255" description="DUF922 domain-containing protein" evidence="1">
    <location>
        <begin position="20"/>
        <end position="170"/>
    </location>
</feature>
<sequence>MKIATVLFILISNASFSQAILWKENFKLDWKNFKGPTEDQDVAAVTHCGIRVKPTVKVLVKGKATYTAFAEFTCDSSFYFPQKVDSLVLAHEQLHFDIAELFARKLRQRFTDRGFITPVEARNLFNKLHKEYFDFQSRIEEETSHGTKLEEEKKWEQFVSNAIRELNKYK</sequence>
<comment type="caution">
    <text evidence="2">The sequence shown here is derived from an EMBL/GenBank/DDBJ whole genome shotgun (WGS) entry which is preliminary data.</text>
</comment>
<dbReference type="EMBL" id="JBHUHZ010000001">
    <property type="protein sequence ID" value="MFD2161503.1"/>
    <property type="molecule type" value="Genomic_DNA"/>
</dbReference>
<evidence type="ECO:0000313" key="3">
    <source>
        <dbReference type="Proteomes" id="UP001597387"/>
    </source>
</evidence>
<accession>A0ABW4ZHI6</accession>
<gene>
    <name evidence="2" type="ORF">ACFSJU_03810</name>
</gene>
<dbReference type="RefSeq" id="WP_255899170.1">
    <property type="nucleotide sequence ID" value="NZ_JAFMZO010000001.1"/>
</dbReference>
<keyword evidence="1" id="KW-0732">Signal</keyword>
<organism evidence="2 3">
    <name type="scientific">Paradesertivirga mongoliensis</name>
    <dbReference type="NCBI Taxonomy" id="2100740"/>
    <lineage>
        <taxon>Bacteria</taxon>
        <taxon>Pseudomonadati</taxon>
        <taxon>Bacteroidota</taxon>
        <taxon>Sphingobacteriia</taxon>
        <taxon>Sphingobacteriales</taxon>
        <taxon>Sphingobacteriaceae</taxon>
        <taxon>Paradesertivirga</taxon>
    </lineage>
</organism>
<protein>
    <recommendedName>
        <fullName evidence="4">DUF922 domain-containing protein</fullName>
    </recommendedName>
</protein>
<name>A0ABW4ZHI6_9SPHI</name>
<evidence type="ECO:0008006" key="4">
    <source>
        <dbReference type="Google" id="ProtNLM"/>
    </source>
</evidence>
<proteinExistence type="predicted"/>
<keyword evidence="3" id="KW-1185">Reference proteome</keyword>
<evidence type="ECO:0000313" key="2">
    <source>
        <dbReference type="EMBL" id="MFD2161503.1"/>
    </source>
</evidence>
<reference evidence="3" key="1">
    <citation type="journal article" date="2019" name="Int. J. Syst. Evol. Microbiol.">
        <title>The Global Catalogue of Microorganisms (GCM) 10K type strain sequencing project: providing services to taxonomists for standard genome sequencing and annotation.</title>
        <authorList>
            <consortium name="The Broad Institute Genomics Platform"/>
            <consortium name="The Broad Institute Genome Sequencing Center for Infectious Disease"/>
            <person name="Wu L."/>
            <person name="Ma J."/>
        </authorList>
    </citation>
    <scope>NUCLEOTIDE SEQUENCE [LARGE SCALE GENOMIC DNA]</scope>
    <source>
        <strain evidence="3">KCTC 42217</strain>
    </source>
</reference>
<evidence type="ECO:0000256" key="1">
    <source>
        <dbReference type="SAM" id="SignalP"/>
    </source>
</evidence>
<dbReference type="Proteomes" id="UP001597387">
    <property type="component" value="Unassembled WGS sequence"/>
</dbReference>
<feature type="signal peptide" evidence="1">
    <location>
        <begin position="1"/>
        <end position="19"/>
    </location>
</feature>